<sequence>MAAVAVTALAWGALAVPPVAAAQPPEPPAAAPQAAQTAGPDRTWTVTLITGDRVRLTESGGRYTATAEPARRPNGHQPVFDIRSSPERILVVPDDARAAVDAGVLDRSLFDVTYLARNGYADDSTGDVPVIVRYDRAARAFATAQALPASDATLPLPSVRGAALTVDKTAAGEFWAAIDSDTTTAPAARSLSGGISQVWLDRKVTATLADTVPLIGAPQAWAAGLDGTGATVAVLDTGVDAAHPDLAGKIAASASFIPGEEVADGHGHGTHVASTVAGIGAAKGVAPGASLVIGKVLSNAGEGADSSVIAGMEWAATEMDADVVSMSLGADPTDGTDPLAMAVESLSASSGALFVIAAGNTGPGKETVSTPGTADSALTVAATSKTDTLADFSSRGPRTGDGALKPDLAAPGVDVVAARAAGTALGTPVDDRYTSASGTSMATPHVAGAAAILAQAHPDWSGQRIKAALMSTAKDTGHTVYETGAGRVDLARATAQQVTATTVNVDFGVIPEDVNDTASRDVTYANAGDTDVTLDLAPALRRVGGDDASGSLSAPASVTVPAGDSATVSVTLDPAGLGKGNYSGALVATAGDTRVSTPVGLGRGAKKVVLTVNTLGFDGKPAPPPIQDGRSWGELIPTVSAADVEDVYFVEGTFVAPGIRRYLVEPGTYSVTHNLITTTRELVTDMVYLVNPEVKVTGDTEITLDARDAVPVEFRTPRPTDSLHILRNVVSSHSAWNGLMAGNHLTGRWSGRTWVTPTQRVTTGKYLFNAHVTLTNPQVSMRTIGRGGFDLDVTQFARADEGVTSPDVGMPIFPDGKQRRELVPVNLARPDDIAKVDLRGKVAVQRMDPNEPLWEGHSSGCVITDERTQWLRDAGAVGVLFYVDTPDPGCVGYFFDDEDSVVALPLARLSQASGERLAARLADGPVTVEITGHPETDYTYQLSEFVTQRVPRSMTFEYGRRDLATVESSFHTADNLGRAKETWHTWRPEENFSASSFDLFAAPSKRTVYFGGMDPETLWSGAVELPGGAAPVKYSSFREPTTSTARWGAAPLTPGAAAFPRIAGLPWHDSCSMCRLDDVFVALYQHMQSDDISGNYGGYLNLSSRLYRDGKELPKTQLPGLPPDWPVYTLPAEPATYRLTQTHDNTSSAWTFRSGRVSEHTVPSGQYCPPALFDNGEVETPCAPQPLVFAGYDFGDSQDLTNRVAAGGKRDLLVRAYHSVSTGRMPAIGGVRLWYSTDDGRTWKVAKLRGAKEPGTYRATLDLPALKRTSGAVSLKVEAWDTAGNRLDQTTTRAVTLK</sequence>
<dbReference type="GO" id="GO:0005975">
    <property type="term" value="P:carbohydrate metabolic process"/>
    <property type="evidence" value="ECO:0007669"/>
    <property type="project" value="UniProtKB-ARBA"/>
</dbReference>
<feature type="domain" description="Peptidase S8/S53" evidence="10">
    <location>
        <begin position="227"/>
        <end position="481"/>
    </location>
</feature>
<evidence type="ECO:0000256" key="7">
    <source>
        <dbReference type="RuleBase" id="RU003355"/>
    </source>
</evidence>
<dbReference type="PRINTS" id="PR00723">
    <property type="entry name" value="SUBTILISIN"/>
</dbReference>
<dbReference type="PROSITE" id="PS00138">
    <property type="entry name" value="SUBTILASE_SER"/>
    <property type="match status" value="1"/>
</dbReference>
<feature type="chain" id="PRO_5039378904" description="Peptidase S8/S53 domain-containing protein" evidence="9">
    <location>
        <begin position="22"/>
        <end position="1298"/>
    </location>
</feature>
<feature type="signal peptide" evidence="9">
    <location>
        <begin position="1"/>
        <end position="21"/>
    </location>
</feature>
<comment type="similarity">
    <text evidence="1 6 7">Belongs to the peptidase S8 family.</text>
</comment>
<dbReference type="PROSITE" id="PS00136">
    <property type="entry name" value="SUBTILASE_ASP"/>
    <property type="match status" value="1"/>
</dbReference>
<dbReference type="InterPro" id="IPR046450">
    <property type="entry name" value="PA_dom_sf"/>
</dbReference>
<dbReference type="Pfam" id="PF00082">
    <property type="entry name" value="Peptidase_S8"/>
    <property type="match status" value="1"/>
</dbReference>
<evidence type="ECO:0000256" key="8">
    <source>
        <dbReference type="SAM" id="MobiDB-lite"/>
    </source>
</evidence>
<dbReference type="SUPFAM" id="SSF52743">
    <property type="entry name" value="Subtilisin-like"/>
    <property type="match status" value="1"/>
</dbReference>
<evidence type="ECO:0000313" key="12">
    <source>
        <dbReference type="Proteomes" id="UP000185696"/>
    </source>
</evidence>
<proteinExistence type="inferred from homology"/>
<dbReference type="InterPro" id="IPR013783">
    <property type="entry name" value="Ig-like_fold"/>
</dbReference>
<keyword evidence="12" id="KW-1185">Reference proteome</keyword>
<dbReference type="PROSITE" id="PS51892">
    <property type="entry name" value="SUBTILASE"/>
    <property type="match status" value="1"/>
</dbReference>
<reference evidence="11 12" key="1">
    <citation type="submission" date="2016-12" db="EMBL/GenBank/DDBJ databases">
        <title>The draft genome sequence of Actinophytocola xinjiangensis.</title>
        <authorList>
            <person name="Wang W."/>
            <person name="Yuan L."/>
        </authorList>
    </citation>
    <scope>NUCLEOTIDE SEQUENCE [LARGE SCALE GENOMIC DNA]</scope>
    <source>
        <strain evidence="11 12">CGMCC 4.4663</strain>
    </source>
</reference>
<comment type="caution">
    <text evidence="11">The sequence shown here is derived from an EMBL/GenBank/DDBJ whole genome shotgun (WGS) entry which is preliminary data.</text>
</comment>
<evidence type="ECO:0000313" key="11">
    <source>
        <dbReference type="EMBL" id="OLF05207.1"/>
    </source>
</evidence>
<dbReference type="Proteomes" id="UP000185696">
    <property type="component" value="Unassembled WGS sequence"/>
</dbReference>
<evidence type="ECO:0000256" key="4">
    <source>
        <dbReference type="ARBA" id="ARBA00022825"/>
    </source>
</evidence>
<dbReference type="InterPro" id="IPR036852">
    <property type="entry name" value="Peptidase_S8/S53_dom_sf"/>
</dbReference>
<dbReference type="GO" id="GO:0006508">
    <property type="term" value="P:proteolysis"/>
    <property type="evidence" value="ECO:0007669"/>
    <property type="project" value="UniProtKB-KW"/>
</dbReference>
<dbReference type="InterPro" id="IPR023828">
    <property type="entry name" value="Peptidase_S8_Ser-AS"/>
</dbReference>
<dbReference type="InterPro" id="IPR015500">
    <property type="entry name" value="Peptidase_S8_subtilisin-rel"/>
</dbReference>
<dbReference type="Gene3D" id="3.50.30.30">
    <property type="match status" value="1"/>
</dbReference>
<dbReference type="InterPro" id="IPR000209">
    <property type="entry name" value="Peptidase_S8/S53_dom"/>
</dbReference>
<dbReference type="InterPro" id="IPR051048">
    <property type="entry name" value="Peptidase_S8/S53_subtilisin"/>
</dbReference>
<feature type="active site" description="Charge relay system" evidence="5 6">
    <location>
        <position position="440"/>
    </location>
</feature>
<feature type="compositionally biased region" description="Low complexity" evidence="8">
    <location>
        <begin position="31"/>
        <end position="40"/>
    </location>
</feature>
<dbReference type="PROSITE" id="PS00137">
    <property type="entry name" value="SUBTILASE_HIS"/>
    <property type="match status" value="1"/>
</dbReference>
<organism evidence="11 12">
    <name type="scientific">Actinophytocola xinjiangensis</name>
    <dbReference type="NCBI Taxonomy" id="485602"/>
    <lineage>
        <taxon>Bacteria</taxon>
        <taxon>Bacillati</taxon>
        <taxon>Actinomycetota</taxon>
        <taxon>Actinomycetes</taxon>
        <taxon>Pseudonocardiales</taxon>
        <taxon>Pseudonocardiaceae</taxon>
    </lineage>
</organism>
<dbReference type="Gene3D" id="2.60.40.10">
    <property type="entry name" value="Immunoglobulins"/>
    <property type="match status" value="1"/>
</dbReference>
<evidence type="ECO:0000256" key="1">
    <source>
        <dbReference type="ARBA" id="ARBA00011073"/>
    </source>
</evidence>
<dbReference type="InterPro" id="IPR022398">
    <property type="entry name" value="Peptidase_S8_His-AS"/>
</dbReference>
<keyword evidence="9" id="KW-0732">Signal</keyword>
<evidence type="ECO:0000256" key="3">
    <source>
        <dbReference type="ARBA" id="ARBA00022801"/>
    </source>
</evidence>
<name>A0A7Z1AVE0_9PSEU</name>
<dbReference type="PANTHER" id="PTHR43399">
    <property type="entry name" value="SUBTILISIN-RELATED"/>
    <property type="match status" value="1"/>
</dbReference>
<dbReference type="SUPFAM" id="SSF52025">
    <property type="entry name" value="PA domain"/>
    <property type="match status" value="1"/>
</dbReference>
<protein>
    <recommendedName>
        <fullName evidence="10">Peptidase S8/S53 domain-containing protein</fullName>
    </recommendedName>
</protein>
<accession>A0A7Z1AVE0</accession>
<feature type="active site" description="Charge relay system" evidence="5 6">
    <location>
        <position position="268"/>
    </location>
</feature>
<evidence type="ECO:0000256" key="9">
    <source>
        <dbReference type="SAM" id="SignalP"/>
    </source>
</evidence>
<dbReference type="PANTHER" id="PTHR43399:SF4">
    <property type="entry name" value="CELL WALL-ASSOCIATED PROTEASE"/>
    <property type="match status" value="1"/>
</dbReference>
<keyword evidence="3 6" id="KW-0378">Hydrolase</keyword>
<keyword evidence="4 6" id="KW-0720">Serine protease</keyword>
<feature type="active site" description="Charge relay system" evidence="5 6">
    <location>
        <position position="236"/>
    </location>
</feature>
<dbReference type="GO" id="GO:0004252">
    <property type="term" value="F:serine-type endopeptidase activity"/>
    <property type="evidence" value="ECO:0007669"/>
    <property type="project" value="UniProtKB-UniRule"/>
</dbReference>
<dbReference type="Gene3D" id="3.40.50.200">
    <property type="entry name" value="Peptidase S8/S53 domain"/>
    <property type="match status" value="1"/>
</dbReference>
<evidence type="ECO:0000256" key="5">
    <source>
        <dbReference type="PIRSR" id="PIRSR615500-1"/>
    </source>
</evidence>
<evidence type="ECO:0000256" key="6">
    <source>
        <dbReference type="PROSITE-ProRule" id="PRU01240"/>
    </source>
</evidence>
<keyword evidence="2 6" id="KW-0645">Protease</keyword>
<dbReference type="InterPro" id="IPR023827">
    <property type="entry name" value="Peptidase_S8_Asp-AS"/>
</dbReference>
<dbReference type="EMBL" id="MSIF01000032">
    <property type="protein sequence ID" value="OLF05207.1"/>
    <property type="molecule type" value="Genomic_DNA"/>
</dbReference>
<gene>
    <name evidence="11" type="ORF">BLA60_37245</name>
</gene>
<evidence type="ECO:0000259" key="10">
    <source>
        <dbReference type="Pfam" id="PF00082"/>
    </source>
</evidence>
<feature type="region of interest" description="Disordered" evidence="8">
    <location>
        <begin position="21"/>
        <end position="42"/>
    </location>
</feature>
<evidence type="ECO:0000256" key="2">
    <source>
        <dbReference type="ARBA" id="ARBA00022670"/>
    </source>
</evidence>